<gene>
    <name evidence="2" type="ORF">HETIRDRAFT_425345</name>
</gene>
<dbReference type="HOGENOM" id="CLU_1619246_0_0_1"/>
<dbReference type="EMBL" id="KI925456">
    <property type="protein sequence ID" value="ETW83678.1"/>
    <property type="molecule type" value="Genomic_DNA"/>
</dbReference>
<accession>W4KD14</accession>
<dbReference type="Proteomes" id="UP000030671">
    <property type="component" value="Unassembled WGS sequence"/>
</dbReference>
<feature type="chain" id="PRO_5004844163" evidence="1">
    <location>
        <begin position="19"/>
        <end position="164"/>
    </location>
</feature>
<reference evidence="2 3" key="1">
    <citation type="journal article" date="2012" name="New Phytol.">
        <title>Insight into trade-off between wood decay and parasitism from the genome of a fungal forest pathogen.</title>
        <authorList>
            <person name="Olson A."/>
            <person name="Aerts A."/>
            <person name="Asiegbu F."/>
            <person name="Belbahri L."/>
            <person name="Bouzid O."/>
            <person name="Broberg A."/>
            <person name="Canback B."/>
            <person name="Coutinho P.M."/>
            <person name="Cullen D."/>
            <person name="Dalman K."/>
            <person name="Deflorio G."/>
            <person name="van Diepen L.T."/>
            <person name="Dunand C."/>
            <person name="Duplessis S."/>
            <person name="Durling M."/>
            <person name="Gonthier P."/>
            <person name="Grimwood J."/>
            <person name="Fossdal C.G."/>
            <person name="Hansson D."/>
            <person name="Henrissat B."/>
            <person name="Hietala A."/>
            <person name="Himmelstrand K."/>
            <person name="Hoffmeister D."/>
            <person name="Hogberg N."/>
            <person name="James T.Y."/>
            <person name="Karlsson M."/>
            <person name="Kohler A."/>
            <person name="Kues U."/>
            <person name="Lee Y.H."/>
            <person name="Lin Y.C."/>
            <person name="Lind M."/>
            <person name="Lindquist E."/>
            <person name="Lombard V."/>
            <person name="Lucas S."/>
            <person name="Lunden K."/>
            <person name="Morin E."/>
            <person name="Murat C."/>
            <person name="Park J."/>
            <person name="Raffaello T."/>
            <person name="Rouze P."/>
            <person name="Salamov A."/>
            <person name="Schmutz J."/>
            <person name="Solheim H."/>
            <person name="Stahlberg J."/>
            <person name="Velez H."/>
            <person name="de Vries R.P."/>
            <person name="Wiebenga A."/>
            <person name="Woodward S."/>
            <person name="Yakovlev I."/>
            <person name="Garbelotto M."/>
            <person name="Martin F."/>
            <person name="Grigoriev I.V."/>
            <person name="Stenlid J."/>
        </authorList>
    </citation>
    <scope>NUCLEOTIDE SEQUENCE [LARGE SCALE GENOMIC DNA]</scope>
    <source>
        <strain evidence="2 3">TC 32-1</strain>
    </source>
</reference>
<protein>
    <submittedName>
        <fullName evidence="2">Uncharacterized protein</fullName>
    </submittedName>
</protein>
<keyword evidence="3" id="KW-1185">Reference proteome</keyword>
<dbReference type="AlphaFoldDB" id="W4KD14"/>
<evidence type="ECO:0000313" key="3">
    <source>
        <dbReference type="Proteomes" id="UP000030671"/>
    </source>
</evidence>
<evidence type="ECO:0000256" key="1">
    <source>
        <dbReference type="SAM" id="SignalP"/>
    </source>
</evidence>
<name>W4KD14_HETIT</name>
<dbReference type="GeneID" id="20674029"/>
<proteinExistence type="predicted"/>
<dbReference type="RefSeq" id="XP_009543443.1">
    <property type="nucleotide sequence ID" value="XM_009545148.1"/>
</dbReference>
<feature type="signal peptide" evidence="1">
    <location>
        <begin position="1"/>
        <end position="18"/>
    </location>
</feature>
<organism evidence="2 3">
    <name type="scientific">Heterobasidion irregulare (strain TC 32-1)</name>
    <dbReference type="NCBI Taxonomy" id="747525"/>
    <lineage>
        <taxon>Eukaryota</taxon>
        <taxon>Fungi</taxon>
        <taxon>Dikarya</taxon>
        <taxon>Basidiomycota</taxon>
        <taxon>Agaricomycotina</taxon>
        <taxon>Agaricomycetes</taxon>
        <taxon>Russulales</taxon>
        <taxon>Bondarzewiaceae</taxon>
        <taxon>Heterobasidion</taxon>
        <taxon>Heterobasidion annosum species complex</taxon>
    </lineage>
</organism>
<evidence type="ECO:0000313" key="2">
    <source>
        <dbReference type="EMBL" id="ETW83678.1"/>
    </source>
</evidence>
<keyword evidence="1" id="KW-0732">Signal</keyword>
<sequence>MPAPAVLALLSGIGSVSSNAAGNVAGSAIIDILGAIVLAKTESKVTEQCIKHWLFSNGTSEEAKEKLTNTRGFGLIPKSRQYQQTADNPFQDPTQMPNFLHRAVQKPMVASSQLTHSSGQGRDKHVTWATDTETVQSENQDDIALDIALNNVTASDITSAGLPL</sequence>
<dbReference type="KEGG" id="hir:HETIRDRAFT_425345"/>
<dbReference type="InParanoid" id="W4KD14"/>